<dbReference type="PANTHER" id="PTHR30244:SF34">
    <property type="entry name" value="DTDP-4-AMINO-4,6-DIDEOXYGALACTOSE TRANSAMINASE"/>
    <property type="match status" value="1"/>
</dbReference>
<sequence length="386" mass="42675">MIQKNPNANQIAADQMIPVAQPDLGGNEEKYVLDAVRSTWISSTGAYVDRFEKEFAEFCDSKEAIAICNGTAALHVVLMALGCGPGDEVIVPSLTYIATANAVRYVGAEPLFVDVDPETWTIDPQQLERAITRKTKGIISVDLYGHPIDADAINHTAGIHGLWHIEDAAEAHGGLYKGRPTGSLGDVATFSFFGNKILTCGEGGAVTTDNSQLARRVRTLKGQGVDPNRRYFFPVTGYNFRLTNVACALLCAQMERDKEIITQRRKVFSLYDQFLEGIPGVHHQPIAEWAVQAPWLYSITIDPKAYGMTRDEMAIELKKRKIDTRPFFTPLHRLPPFVRESEARNEHLPVTDRLASQGINLPTWSPADELTIKRVSDAIRDIQAGA</sequence>
<dbReference type="GO" id="GO:0008483">
    <property type="term" value="F:transaminase activity"/>
    <property type="evidence" value="ECO:0007669"/>
    <property type="project" value="UniProtKB-KW"/>
</dbReference>
<dbReference type="InterPro" id="IPR015422">
    <property type="entry name" value="PyrdxlP-dep_Trfase_small"/>
</dbReference>
<keyword evidence="5" id="KW-0808">Transferase</keyword>
<dbReference type="Proteomes" id="UP000322214">
    <property type="component" value="Chromosome"/>
</dbReference>
<dbReference type="Gene3D" id="3.40.640.10">
    <property type="entry name" value="Type I PLP-dependent aspartate aminotransferase-like (Major domain)"/>
    <property type="match status" value="1"/>
</dbReference>
<dbReference type="AlphaFoldDB" id="A0A5B9PAW1"/>
<dbReference type="PIRSF" id="PIRSF000390">
    <property type="entry name" value="PLP_StrS"/>
    <property type="match status" value="1"/>
</dbReference>
<comment type="similarity">
    <text evidence="1 4">Belongs to the DegT/DnrJ/EryC1 family.</text>
</comment>
<evidence type="ECO:0000256" key="1">
    <source>
        <dbReference type="ARBA" id="ARBA00037999"/>
    </source>
</evidence>
<keyword evidence="3 4" id="KW-0663">Pyridoxal phosphate</keyword>
<protein>
    <submittedName>
        <fullName evidence="5">Pyridoxal phosphate-dependent aminotransferase EpsN</fullName>
        <ecNumber evidence="5">2.6.1.-</ecNumber>
    </submittedName>
</protein>
<keyword evidence="5" id="KW-0032">Aminotransferase</keyword>
<keyword evidence="6" id="KW-1185">Reference proteome</keyword>
<reference evidence="5 6" key="1">
    <citation type="submission" date="2019-08" db="EMBL/GenBank/DDBJ databases">
        <title>Deep-cultivation of Planctomycetes and their phenomic and genomic characterization uncovers novel biology.</title>
        <authorList>
            <person name="Wiegand S."/>
            <person name="Jogler M."/>
            <person name="Boedeker C."/>
            <person name="Pinto D."/>
            <person name="Vollmers J."/>
            <person name="Rivas-Marin E."/>
            <person name="Kohn T."/>
            <person name="Peeters S.H."/>
            <person name="Heuer A."/>
            <person name="Rast P."/>
            <person name="Oberbeckmann S."/>
            <person name="Bunk B."/>
            <person name="Jeske O."/>
            <person name="Meyerdierks A."/>
            <person name="Storesund J.E."/>
            <person name="Kallscheuer N."/>
            <person name="Luecker S."/>
            <person name="Lage O.M."/>
            <person name="Pohl T."/>
            <person name="Merkel B.J."/>
            <person name="Hornburger P."/>
            <person name="Mueller R.-W."/>
            <person name="Bruemmer F."/>
            <person name="Labrenz M."/>
            <person name="Spormann A.M."/>
            <person name="Op den Camp H."/>
            <person name="Overmann J."/>
            <person name="Amann R."/>
            <person name="Jetten M.S.M."/>
            <person name="Mascher T."/>
            <person name="Medema M.H."/>
            <person name="Devos D.P."/>
            <person name="Kaster A.-K."/>
            <person name="Ovreas L."/>
            <person name="Rohde M."/>
            <person name="Galperin M.Y."/>
            <person name="Jogler C."/>
        </authorList>
    </citation>
    <scope>NUCLEOTIDE SEQUENCE [LARGE SCALE GENOMIC DNA]</scope>
    <source>
        <strain evidence="5 6">FC18</strain>
    </source>
</reference>
<dbReference type="PANTHER" id="PTHR30244">
    <property type="entry name" value="TRANSAMINASE"/>
    <property type="match status" value="1"/>
</dbReference>
<dbReference type="Gene3D" id="3.90.1150.10">
    <property type="entry name" value="Aspartate Aminotransferase, domain 1"/>
    <property type="match status" value="1"/>
</dbReference>
<accession>A0A5B9PAW1</accession>
<dbReference type="SUPFAM" id="SSF53383">
    <property type="entry name" value="PLP-dependent transferases"/>
    <property type="match status" value="1"/>
</dbReference>
<feature type="active site" description="Proton acceptor" evidence="2">
    <location>
        <position position="196"/>
    </location>
</feature>
<dbReference type="KEGG" id="mff:MFFC18_22050"/>
<dbReference type="GO" id="GO:0030170">
    <property type="term" value="F:pyridoxal phosphate binding"/>
    <property type="evidence" value="ECO:0007669"/>
    <property type="project" value="TreeGrafter"/>
</dbReference>
<evidence type="ECO:0000313" key="6">
    <source>
        <dbReference type="Proteomes" id="UP000322214"/>
    </source>
</evidence>
<organism evidence="5 6">
    <name type="scientific">Mariniblastus fucicola</name>
    <dbReference type="NCBI Taxonomy" id="980251"/>
    <lineage>
        <taxon>Bacteria</taxon>
        <taxon>Pseudomonadati</taxon>
        <taxon>Planctomycetota</taxon>
        <taxon>Planctomycetia</taxon>
        <taxon>Pirellulales</taxon>
        <taxon>Pirellulaceae</taxon>
        <taxon>Mariniblastus</taxon>
    </lineage>
</organism>
<dbReference type="RefSeq" id="WP_238381101.1">
    <property type="nucleotide sequence ID" value="NZ_CP042912.1"/>
</dbReference>
<feature type="modified residue" description="N6-(pyridoxal phosphate)lysine" evidence="3">
    <location>
        <position position="196"/>
    </location>
</feature>
<proteinExistence type="inferred from homology"/>
<dbReference type="STRING" id="980251.GCA_001642875_00102"/>
<dbReference type="InterPro" id="IPR000653">
    <property type="entry name" value="DegT/StrS_aminotransferase"/>
</dbReference>
<evidence type="ECO:0000256" key="4">
    <source>
        <dbReference type="RuleBase" id="RU004508"/>
    </source>
</evidence>
<gene>
    <name evidence="5" type="primary">epsN_1</name>
    <name evidence="5" type="ORF">MFFC18_22050</name>
</gene>
<dbReference type="Pfam" id="PF01041">
    <property type="entry name" value="DegT_DnrJ_EryC1"/>
    <property type="match status" value="1"/>
</dbReference>
<evidence type="ECO:0000313" key="5">
    <source>
        <dbReference type="EMBL" id="QEG22325.1"/>
    </source>
</evidence>
<dbReference type="InterPro" id="IPR015424">
    <property type="entry name" value="PyrdxlP-dep_Trfase"/>
</dbReference>
<dbReference type="InterPro" id="IPR015421">
    <property type="entry name" value="PyrdxlP-dep_Trfase_major"/>
</dbReference>
<evidence type="ECO:0000256" key="2">
    <source>
        <dbReference type="PIRSR" id="PIRSR000390-1"/>
    </source>
</evidence>
<dbReference type="EC" id="2.6.1.-" evidence="5"/>
<dbReference type="EMBL" id="CP042912">
    <property type="protein sequence ID" value="QEG22325.1"/>
    <property type="molecule type" value="Genomic_DNA"/>
</dbReference>
<name>A0A5B9PAW1_9BACT</name>
<evidence type="ECO:0000256" key="3">
    <source>
        <dbReference type="PIRSR" id="PIRSR000390-2"/>
    </source>
</evidence>
<dbReference type="GO" id="GO:0000271">
    <property type="term" value="P:polysaccharide biosynthetic process"/>
    <property type="evidence" value="ECO:0007669"/>
    <property type="project" value="TreeGrafter"/>
</dbReference>
<dbReference type="CDD" id="cd00616">
    <property type="entry name" value="AHBA_syn"/>
    <property type="match status" value="1"/>
</dbReference>